<gene>
    <name evidence="2" type="ORF">P3T76_004906</name>
</gene>
<reference evidence="2" key="1">
    <citation type="submission" date="2023-08" db="EMBL/GenBank/DDBJ databases">
        <title>Reference Genome Resource for the Citrus Pathogen Phytophthora citrophthora.</title>
        <authorList>
            <person name="Moller H."/>
            <person name="Coetzee B."/>
            <person name="Rose L.J."/>
            <person name="Van Niekerk J.M."/>
        </authorList>
    </citation>
    <scope>NUCLEOTIDE SEQUENCE</scope>
    <source>
        <strain evidence="2">STE-U-9442</strain>
    </source>
</reference>
<evidence type="ECO:0000256" key="1">
    <source>
        <dbReference type="SAM" id="Phobius"/>
    </source>
</evidence>
<evidence type="ECO:0000313" key="3">
    <source>
        <dbReference type="Proteomes" id="UP001259832"/>
    </source>
</evidence>
<dbReference type="EMBL" id="JASMQC010000007">
    <property type="protein sequence ID" value="KAK1943510.1"/>
    <property type="molecule type" value="Genomic_DNA"/>
</dbReference>
<keyword evidence="1" id="KW-1133">Transmembrane helix</keyword>
<feature type="transmembrane region" description="Helical" evidence="1">
    <location>
        <begin position="34"/>
        <end position="52"/>
    </location>
</feature>
<keyword evidence="1" id="KW-0812">Transmembrane</keyword>
<dbReference type="Proteomes" id="UP001259832">
    <property type="component" value="Unassembled WGS sequence"/>
</dbReference>
<evidence type="ECO:0000313" key="2">
    <source>
        <dbReference type="EMBL" id="KAK1943510.1"/>
    </source>
</evidence>
<accession>A0AAD9GRR2</accession>
<dbReference type="AlphaFoldDB" id="A0AAD9GRR2"/>
<protein>
    <submittedName>
        <fullName evidence="2">Uncharacterized protein</fullName>
    </submittedName>
</protein>
<proteinExistence type="predicted"/>
<keyword evidence="3" id="KW-1185">Reference proteome</keyword>
<feature type="transmembrane region" description="Helical" evidence="1">
    <location>
        <begin position="7"/>
        <end position="28"/>
    </location>
</feature>
<name>A0AAD9GRR2_9STRA</name>
<organism evidence="2 3">
    <name type="scientific">Phytophthora citrophthora</name>
    <dbReference type="NCBI Taxonomy" id="4793"/>
    <lineage>
        <taxon>Eukaryota</taxon>
        <taxon>Sar</taxon>
        <taxon>Stramenopiles</taxon>
        <taxon>Oomycota</taxon>
        <taxon>Peronosporomycetes</taxon>
        <taxon>Peronosporales</taxon>
        <taxon>Peronosporaceae</taxon>
        <taxon>Phytophthora</taxon>
    </lineage>
</organism>
<sequence>MDVTTQVALAVLCGLVALVIVSKVTSAIRGGSSIFLQFLLNGLVIVQFYYLFQASRHQLQ</sequence>
<comment type="caution">
    <text evidence="2">The sequence shown here is derived from an EMBL/GenBank/DDBJ whole genome shotgun (WGS) entry which is preliminary data.</text>
</comment>
<keyword evidence="1" id="KW-0472">Membrane</keyword>